<dbReference type="PATRIC" id="fig|269796.9.peg.2575"/>
<accession>Q2RRH4</accession>
<dbReference type="InterPro" id="IPR036390">
    <property type="entry name" value="WH_DNA-bd_sf"/>
</dbReference>
<dbReference type="Proteomes" id="UP000001929">
    <property type="component" value="Chromosome"/>
</dbReference>
<organism evidence="2 3">
    <name type="scientific">Rhodospirillum rubrum (strain ATCC 11170 / ATH 1.1.1 / DSM 467 / LMG 4362 / NCIMB 8255 / S1)</name>
    <dbReference type="NCBI Taxonomy" id="269796"/>
    <lineage>
        <taxon>Bacteria</taxon>
        <taxon>Pseudomonadati</taxon>
        <taxon>Pseudomonadota</taxon>
        <taxon>Alphaproteobacteria</taxon>
        <taxon>Rhodospirillales</taxon>
        <taxon>Rhodospirillaceae</taxon>
        <taxon>Rhodospirillum</taxon>
    </lineage>
</organism>
<evidence type="ECO:0000313" key="3">
    <source>
        <dbReference type="Proteomes" id="UP000001929"/>
    </source>
</evidence>
<proteinExistence type="predicted"/>
<gene>
    <name evidence="2" type="ordered locus">Rru_A2471</name>
</gene>
<dbReference type="InterPro" id="IPR015102">
    <property type="entry name" value="Tscrpt_reg_HTH_FeoC"/>
</dbReference>
<sequence>MILTELGSYVQTRKRVSLGDLCAAFTASPETIRDMMALWVRKGRVIHHPPEAGCGGSCCSCDPTLSEIYEWAATAEQTPPGSGCGCGCGQSGS</sequence>
<dbReference type="Gene3D" id="1.10.10.10">
    <property type="entry name" value="Winged helix-like DNA-binding domain superfamily/Winged helix DNA-binding domain"/>
    <property type="match status" value="1"/>
</dbReference>
<feature type="domain" description="Transcriptional regulator HTH-type FeoC" evidence="1">
    <location>
        <begin position="2"/>
        <end position="70"/>
    </location>
</feature>
<protein>
    <recommendedName>
        <fullName evidence="1">Transcriptional regulator HTH-type FeoC domain-containing protein</fullName>
    </recommendedName>
</protein>
<dbReference type="STRING" id="269796.Rru_A2471"/>
<dbReference type="SUPFAM" id="SSF46785">
    <property type="entry name" value="Winged helix' DNA-binding domain"/>
    <property type="match status" value="1"/>
</dbReference>
<reference evidence="2 3" key="1">
    <citation type="journal article" date="2011" name="Stand. Genomic Sci.">
        <title>Complete genome sequence of Rhodospirillum rubrum type strain (S1).</title>
        <authorList>
            <person name="Munk A.C."/>
            <person name="Copeland A."/>
            <person name="Lucas S."/>
            <person name="Lapidus A."/>
            <person name="Del Rio T.G."/>
            <person name="Barry K."/>
            <person name="Detter J.C."/>
            <person name="Hammon N."/>
            <person name="Israni S."/>
            <person name="Pitluck S."/>
            <person name="Brettin T."/>
            <person name="Bruce D."/>
            <person name="Han C."/>
            <person name="Tapia R."/>
            <person name="Gilna P."/>
            <person name="Schmutz J."/>
            <person name="Larimer F."/>
            <person name="Land M."/>
            <person name="Kyrpides N.C."/>
            <person name="Mavromatis K."/>
            <person name="Richardson P."/>
            <person name="Rohde M."/>
            <person name="Goker M."/>
            <person name="Klenk H.P."/>
            <person name="Zhang Y."/>
            <person name="Roberts G.P."/>
            <person name="Reslewic S."/>
            <person name="Schwartz D.C."/>
        </authorList>
    </citation>
    <scope>NUCLEOTIDE SEQUENCE [LARGE SCALE GENOMIC DNA]</scope>
    <source>
        <strain evidence="3">ATCC 11170 / ATH 1.1.1 / DSM 467 / LMG 4362 / NCIMB 8255 / S1</strain>
    </source>
</reference>
<evidence type="ECO:0000259" key="1">
    <source>
        <dbReference type="Pfam" id="PF09012"/>
    </source>
</evidence>
<dbReference type="HOGENOM" id="CLU_171661_2_0_5"/>
<name>Q2RRH4_RHORT</name>
<dbReference type="AlphaFoldDB" id="Q2RRH4"/>
<dbReference type="EMBL" id="CP000230">
    <property type="protein sequence ID" value="ABC23271.1"/>
    <property type="molecule type" value="Genomic_DNA"/>
</dbReference>
<dbReference type="KEGG" id="rru:Rru_A2471"/>
<keyword evidence="3" id="KW-1185">Reference proteome</keyword>
<dbReference type="EnsemblBacteria" id="ABC23271">
    <property type="protein sequence ID" value="ABC23271"/>
    <property type="gene ID" value="Rru_A2471"/>
</dbReference>
<dbReference type="RefSeq" id="WP_011390224.1">
    <property type="nucleotide sequence ID" value="NC_007643.1"/>
</dbReference>
<evidence type="ECO:0000313" key="2">
    <source>
        <dbReference type="EMBL" id="ABC23271.1"/>
    </source>
</evidence>
<dbReference type="InterPro" id="IPR036388">
    <property type="entry name" value="WH-like_DNA-bd_sf"/>
</dbReference>
<dbReference type="Pfam" id="PF09012">
    <property type="entry name" value="FeoC"/>
    <property type="match status" value="1"/>
</dbReference>